<keyword evidence="1" id="KW-0732">Signal</keyword>
<dbReference type="RefSeq" id="WP_161826997.1">
    <property type="nucleotide sequence ID" value="NZ_WVIC01000056.1"/>
</dbReference>
<evidence type="ECO:0000313" key="2">
    <source>
        <dbReference type="EMBL" id="NCJ08524.1"/>
    </source>
</evidence>
<keyword evidence="3" id="KW-1185">Reference proteome</keyword>
<reference evidence="2" key="1">
    <citation type="submission" date="2019-12" db="EMBL/GenBank/DDBJ databases">
        <title>High-Quality draft genome sequences of three cyanobacteria isolated from the limestone walls of the Old Cathedral of Coimbra.</title>
        <authorList>
            <person name="Tiago I."/>
            <person name="Soares F."/>
            <person name="Portugal A."/>
        </authorList>
    </citation>
    <scope>NUCLEOTIDE SEQUENCE [LARGE SCALE GENOMIC DNA]</scope>
    <source>
        <strain evidence="2">C</strain>
    </source>
</reference>
<evidence type="ECO:0000313" key="3">
    <source>
        <dbReference type="Proteomes" id="UP000607397"/>
    </source>
</evidence>
<feature type="signal peptide" evidence="1">
    <location>
        <begin position="1"/>
        <end position="23"/>
    </location>
</feature>
<proteinExistence type="predicted"/>
<protein>
    <submittedName>
        <fullName evidence="2">Uncharacterized protein</fullName>
    </submittedName>
</protein>
<name>A0A8K2A8Y0_9CYAN</name>
<sequence>MKTQTILSISALLLGMGALPSVAGEAFVTNSHSWQNITNGRGYSETKFQEKYEGYRLGLAGAIKYEEGYSFSEEKGKGLEYLAASGSLNAEVGKFKQNTYVFAYQDYRFTGGSDSHSVSSGFRY</sequence>
<accession>A0A8K2A8Y0</accession>
<feature type="chain" id="PRO_5035476098" evidence="1">
    <location>
        <begin position="24"/>
        <end position="124"/>
    </location>
</feature>
<gene>
    <name evidence="2" type="ORF">GS597_18825</name>
</gene>
<comment type="caution">
    <text evidence="2">The sequence shown here is derived from an EMBL/GenBank/DDBJ whole genome shotgun (WGS) entry which is preliminary data.</text>
</comment>
<dbReference type="Proteomes" id="UP000607397">
    <property type="component" value="Unassembled WGS sequence"/>
</dbReference>
<dbReference type="AlphaFoldDB" id="A0A8K2A8Y0"/>
<dbReference type="EMBL" id="WVIC01000056">
    <property type="protein sequence ID" value="NCJ08524.1"/>
    <property type="molecule type" value="Genomic_DNA"/>
</dbReference>
<organism evidence="2 3">
    <name type="scientific">Petrachloros mirabilis ULC683</name>
    <dbReference type="NCBI Taxonomy" id="2781853"/>
    <lineage>
        <taxon>Bacteria</taxon>
        <taxon>Bacillati</taxon>
        <taxon>Cyanobacteriota</taxon>
        <taxon>Cyanophyceae</taxon>
        <taxon>Synechococcales</taxon>
        <taxon>Petrachlorosaceae</taxon>
        <taxon>Petrachloros</taxon>
        <taxon>Petrachloros mirabilis</taxon>
    </lineage>
</organism>
<evidence type="ECO:0000256" key="1">
    <source>
        <dbReference type="SAM" id="SignalP"/>
    </source>
</evidence>